<name>A0A3N4NV19_9FLAO</name>
<protein>
    <submittedName>
        <fullName evidence="1">Uncharacterized protein</fullName>
    </submittedName>
</protein>
<dbReference type="OrthoDB" id="7428016at2"/>
<keyword evidence="2" id="KW-1185">Reference proteome</keyword>
<reference evidence="1 2" key="1">
    <citation type="submission" date="2018-11" db="EMBL/GenBank/DDBJ databases">
        <title>Aureibaculum marinum gen. nov., sp. nov., a member of the family Flavobacteriaceae isolated from the Bohai Sea.</title>
        <authorList>
            <person name="Ji X."/>
        </authorList>
    </citation>
    <scope>NUCLEOTIDE SEQUENCE [LARGE SCALE GENOMIC DNA]</scope>
    <source>
        <strain evidence="1 2">BH-SD17</strain>
    </source>
</reference>
<dbReference type="AlphaFoldDB" id="A0A3N4NV19"/>
<dbReference type="RefSeq" id="WP_123896449.1">
    <property type="nucleotide sequence ID" value="NZ_RPFJ01000002.1"/>
</dbReference>
<organism evidence="1 2">
    <name type="scientific">Aureibaculum marinum</name>
    <dbReference type="NCBI Taxonomy" id="2487930"/>
    <lineage>
        <taxon>Bacteria</taxon>
        <taxon>Pseudomonadati</taxon>
        <taxon>Bacteroidota</taxon>
        <taxon>Flavobacteriia</taxon>
        <taxon>Flavobacteriales</taxon>
        <taxon>Flavobacteriaceae</taxon>
        <taxon>Aureibaculum</taxon>
    </lineage>
</organism>
<sequence>MTVIIEFNNGMDSKIEKVKINYRGNKITARNLIVSSVFHININEAWHEVQKSALLEFICKGKVKFKPITIKFPTYWKEGLSVKTKMLLYGFIPFGGIHTITFSKIDSKKFTIVTKENDAIVKLWNHKIFIEKIDENRIRYTDKIELYAGILTSFVSYWAKSFYEHRQKRWQLFVSNVNEGV</sequence>
<dbReference type="EMBL" id="RPFJ01000002">
    <property type="protein sequence ID" value="RPE00213.1"/>
    <property type="molecule type" value="Genomic_DNA"/>
</dbReference>
<accession>A0A3N4NV19</accession>
<evidence type="ECO:0000313" key="2">
    <source>
        <dbReference type="Proteomes" id="UP000270856"/>
    </source>
</evidence>
<proteinExistence type="predicted"/>
<gene>
    <name evidence="1" type="ORF">EGM88_02820</name>
</gene>
<evidence type="ECO:0000313" key="1">
    <source>
        <dbReference type="EMBL" id="RPE00213.1"/>
    </source>
</evidence>
<comment type="caution">
    <text evidence="1">The sequence shown here is derived from an EMBL/GenBank/DDBJ whole genome shotgun (WGS) entry which is preliminary data.</text>
</comment>
<dbReference type="Proteomes" id="UP000270856">
    <property type="component" value="Unassembled WGS sequence"/>
</dbReference>